<accession>A0A846MCR2</accession>
<dbReference type="AlphaFoldDB" id="A0A846MCR2"/>
<dbReference type="EMBL" id="JAASRS010000001">
    <property type="protein sequence ID" value="NIK15296.1"/>
    <property type="molecule type" value="Genomic_DNA"/>
</dbReference>
<keyword evidence="2" id="KW-1185">Reference proteome</keyword>
<name>A0A846MCR2_9BACL</name>
<sequence>MRLTKTVYLHGEGEEVLVGWNDFGEPIYETIPAKIPIQCEIEPYSSKLAENRYGIIVDVQYRLFTKPDERLKLGEKIEYKDKNYTITGVMDFDRHYEVLIKKDDA</sequence>
<evidence type="ECO:0000313" key="2">
    <source>
        <dbReference type="Proteomes" id="UP000532769"/>
    </source>
</evidence>
<organism evidence="1 2">
    <name type="scientific">Saccharococcus thermophilus</name>
    <dbReference type="NCBI Taxonomy" id="29396"/>
    <lineage>
        <taxon>Bacteria</taxon>
        <taxon>Bacillati</taxon>
        <taxon>Bacillota</taxon>
        <taxon>Bacilli</taxon>
        <taxon>Bacillales</taxon>
        <taxon>Anoxybacillaceae</taxon>
        <taxon>Saccharococcus</taxon>
    </lineage>
</organism>
<proteinExistence type="predicted"/>
<dbReference type="RefSeq" id="WP_166910085.1">
    <property type="nucleotide sequence ID" value="NZ_JAASRS010000001.1"/>
</dbReference>
<reference evidence="1 2" key="1">
    <citation type="submission" date="2020-03" db="EMBL/GenBank/DDBJ databases">
        <title>Genomic Encyclopedia of Archaeal and Bacterial Type Strains, Phase II (KMG-II): from individual species to whole genera.</title>
        <authorList>
            <person name="Goeker M."/>
        </authorList>
    </citation>
    <scope>NUCLEOTIDE SEQUENCE [LARGE SCALE GENOMIC DNA]</scope>
    <source>
        <strain evidence="1 2">DSM 4749</strain>
    </source>
</reference>
<gene>
    <name evidence="1" type="ORF">BDD39_001806</name>
</gene>
<dbReference type="Proteomes" id="UP000532769">
    <property type="component" value="Unassembled WGS sequence"/>
</dbReference>
<comment type="caution">
    <text evidence="1">The sequence shown here is derived from an EMBL/GenBank/DDBJ whole genome shotgun (WGS) entry which is preliminary data.</text>
</comment>
<protein>
    <recommendedName>
        <fullName evidence="3">Phage head-tail adaptor</fullName>
    </recommendedName>
</protein>
<evidence type="ECO:0000313" key="1">
    <source>
        <dbReference type="EMBL" id="NIK15296.1"/>
    </source>
</evidence>
<evidence type="ECO:0008006" key="3">
    <source>
        <dbReference type="Google" id="ProtNLM"/>
    </source>
</evidence>